<name>A0ABN7RNF9_OIKDI</name>
<feature type="domain" description="Integrase catalytic" evidence="2">
    <location>
        <begin position="335"/>
        <end position="428"/>
    </location>
</feature>
<dbReference type="InterPro" id="IPR036397">
    <property type="entry name" value="RNaseH_sf"/>
</dbReference>
<dbReference type="Gene3D" id="3.30.420.10">
    <property type="entry name" value="Ribonuclease H-like superfamily/Ribonuclease H"/>
    <property type="match status" value="1"/>
</dbReference>
<dbReference type="SUPFAM" id="SSF53098">
    <property type="entry name" value="Ribonuclease H-like"/>
    <property type="match status" value="1"/>
</dbReference>
<sequence>MSTMISGEILPQKEFAYPFRILLSGSSGAGKTYIAKQVLLNRHLFQKKTKRVLYFYPCFLEEKPVQWDDLGIPVSYRVGIPSQDDIDEMMPHTTIVLDDLYEEAIQSQAIDHLFRVTSGKRSLNVMIMTQNNYAAGKFGRNIRLNCNATFLCRNCLDGTINKRVCNTAGLQKAFKRASEDIKNKSYPYMFLDQSPRGHASSYRLYTDIFSKYPVVYSVTGMKACIVPFNDFKQNFNIIERENTFEATAKKDDKKYSSCKTIETSRVKAKTRCDSFTDDSSESDVERKRTRKRRKRSVPEKKSKKKTKKSKRRRPSTSSESETSSASSSSDFLEWPNSLITDEGLEFYNGNVKKILDRYGMHHYSIKTKLKASMAERVNQTIKKRVELFMKSTKTKNWIDVLPEIVKGYNSTPHRAIGMAPSQVSHENRAQVFAHLFPDFDLKVKPRLKIGNVVRTEIMTEVEYYDQKVVKRHYPREEDSLTGRLSFKFDADPNLFLVKNKIAIHFTIELDKNYIPSNGFASKQFGKTEVAVNSQIIDNSNSNSHYLLADYLTKRVNFDPLYVNSAFQIEGYYDEYNYENLVDSDSKKMIINGRRPQCYETSNGNYIYELIFLPTHGFFMENKPLPQNTDLSITLYRLKHEFSTMFIGENETDMLPAGEVLKITDAYAIAEYVSSPSLRNYFGRIKSKPITYKFNDTLITTMSLPKGRKNVQLLNVTGGNTPAYLFFGLIQTEALHGSSKIDSSNFSFFNNLVQVNVMLNGQSLNGYPQKITNQYPILPYWKYLDTLGRVSQADLSYVVSMENYKVNNIFAHEFEGEEISQGWLSFSFDFSTPLEDDYSIVIWSIVSTKLTIDEHKQVEKTLLCKTSGLLLPAHLIIKMFVTIKTFTFRSYNGGGFFRVKGTYIPGFETDLDYSRPTKEINLRLFAKTGDEVSNVFQALQMHTESQRPADLYTTSDAKQSDWEKEHNVKPSYTFRFNRPVDQKI</sequence>
<feature type="compositionally biased region" description="Basic residues" evidence="1">
    <location>
        <begin position="287"/>
        <end position="314"/>
    </location>
</feature>
<dbReference type="EMBL" id="OU015568">
    <property type="protein sequence ID" value="CAG5080037.1"/>
    <property type="molecule type" value="Genomic_DNA"/>
</dbReference>
<dbReference type="Gene3D" id="3.40.50.300">
    <property type="entry name" value="P-loop containing nucleotide triphosphate hydrolases"/>
    <property type="match status" value="1"/>
</dbReference>
<dbReference type="InterPro" id="IPR027417">
    <property type="entry name" value="P-loop_NTPase"/>
</dbReference>
<evidence type="ECO:0000313" key="3">
    <source>
        <dbReference type="EMBL" id="CAG5080037.1"/>
    </source>
</evidence>
<keyword evidence="4" id="KW-1185">Reference proteome</keyword>
<protein>
    <submittedName>
        <fullName evidence="3">Oidioi.mRNA.OKI2018_I69.PAR.g9452.t1.cds</fullName>
    </submittedName>
</protein>
<evidence type="ECO:0000256" key="1">
    <source>
        <dbReference type="SAM" id="MobiDB-lite"/>
    </source>
</evidence>
<feature type="region of interest" description="Disordered" evidence="1">
    <location>
        <begin position="272"/>
        <end position="331"/>
    </location>
</feature>
<gene>
    <name evidence="3" type="ORF">OKIOD_LOCUS1010</name>
</gene>
<dbReference type="PANTHER" id="PTHR46585:SF1">
    <property type="entry name" value="CHROMO DOMAIN-CONTAINING PROTEIN"/>
    <property type="match status" value="1"/>
</dbReference>
<feature type="compositionally biased region" description="Low complexity" evidence="1">
    <location>
        <begin position="315"/>
        <end position="329"/>
    </location>
</feature>
<dbReference type="PROSITE" id="PS50994">
    <property type="entry name" value="INTEGRASE"/>
    <property type="match status" value="1"/>
</dbReference>
<organism evidence="3 4">
    <name type="scientific">Oikopleura dioica</name>
    <name type="common">Tunicate</name>
    <dbReference type="NCBI Taxonomy" id="34765"/>
    <lineage>
        <taxon>Eukaryota</taxon>
        <taxon>Metazoa</taxon>
        <taxon>Chordata</taxon>
        <taxon>Tunicata</taxon>
        <taxon>Appendicularia</taxon>
        <taxon>Copelata</taxon>
        <taxon>Oikopleuridae</taxon>
        <taxon>Oikopleura</taxon>
    </lineage>
</organism>
<accession>A0ABN7RNF9</accession>
<evidence type="ECO:0000259" key="2">
    <source>
        <dbReference type="PROSITE" id="PS50994"/>
    </source>
</evidence>
<evidence type="ECO:0000313" key="4">
    <source>
        <dbReference type="Proteomes" id="UP001158576"/>
    </source>
</evidence>
<reference evidence="3 4" key="1">
    <citation type="submission" date="2021-04" db="EMBL/GenBank/DDBJ databases">
        <authorList>
            <person name="Bliznina A."/>
        </authorList>
    </citation>
    <scope>NUCLEOTIDE SEQUENCE [LARGE SCALE GENOMIC DNA]</scope>
</reference>
<proteinExistence type="predicted"/>
<dbReference type="Proteomes" id="UP001158576">
    <property type="component" value="Chromosome PAR"/>
</dbReference>
<dbReference type="InterPro" id="IPR012337">
    <property type="entry name" value="RNaseH-like_sf"/>
</dbReference>
<dbReference type="InterPro" id="IPR001584">
    <property type="entry name" value="Integrase_cat-core"/>
</dbReference>
<dbReference type="PANTHER" id="PTHR46585">
    <property type="entry name" value="INTEGRASE CORE DOMAIN CONTAINING PROTEIN"/>
    <property type="match status" value="1"/>
</dbReference>